<accession>A0A2M4DHK4</accession>
<sequence>MTPRLITTTILRFQLITIINAMSSRSYFCSSSINAVQTSNKHHPLNRRDVPLDVILLSSVVGAVFVCATWFEESTPFPIPFCKKRALHISRHRWARPVTVLIA</sequence>
<dbReference type="EMBL" id="GGFL01012869">
    <property type="protein sequence ID" value="MBW77047.1"/>
    <property type="molecule type" value="Transcribed_RNA"/>
</dbReference>
<proteinExistence type="predicted"/>
<evidence type="ECO:0000313" key="1">
    <source>
        <dbReference type="EMBL" id="MBW77047.1"/>
    </source>
</evidence>
<dbReference type="AlphaFoldDB" id="A0A2M4DHK4"/>
<organism evidence="1">
    <name type="scientific">Anopheles darlingi</name>
    <name type="common">Mosquito</name>
    <dbReference type="NCBI Taxonomy" id="43151"/>
    <lineage>
        <taxon>Eukaryota</taxon>
        <taxon>Metazoa</taxon>
        <taxon>Ecdysozoa</taxon>
        <taxon>Arthropoda</taxon>
        <taxon>Hexapoda</taxon>
        <taxon>Insecta</taxon>
        <taxon>Pterygota</taxon>
        <taxon>Neoptera</taxon>
        <taxon>Endopterygota</taxon>
        <taxon>Diptera</taxon>
        <taxon>Nematocera</taxon>
        <taxon>Culicoidea</taxon>
        <taxon>Culicidae</taxon>
        <taxon>Anophelinae</taxon>
        <taxon>Anopheles</taxon>
    </lineage>
</organism>
<protein>
    <submittedName>
        <fullName evidence="1">Putative secreted protein</fullName>
    </submittedName>
</protein>
<reference evidence="1" key="1">
    <citation type="submission" date="2018-01" db="EMBL/GenBank/DDBJ databases">
        <title>An insight into the sialome of Amazonian anophelines.</title>
        <authorList>
            <person name="Ribeiro J.M."/>
            <person name="Scarpassa V."/>
            <person name="Calvo E."/>
        </authorList>
    </citation>
    <scope>NUCLEOTIDE SEQUENCE</scope>
</reference>
<name>A0A2M4DHK4_ANODA</name>